<dbReference type="AlphaFoldDB" id="W1P954"/>
<evidence type="ECO:0000259" key="2">
    <source>
        <dbReference type="Pfam" id="PF03101"/>
    </source>
</evidence>
<dbReference type="HOGENOM" id="CLU_469595_0_0_1"/>
<feature type="compositionally biased region" description="Basic and acidic residues" evidence="1">
    <location>
        <begin position="77"/>
        <end position="87"/>
    </location>
</feature>
<dbReference type="Gramene" id="ERN06422">
    <property type="protein sequence ID" value="ERN06422"/>
    <property type="gene ID" value="AMTR_s00016p00255820"/>
</dbReference>
<organism evidence="3 4">
    <name type="scientific">Amborella trichopoda</name>
    <dbReference type="NCBI Taxonomy" id="13333"/>
    <lineage>
        <taxon>Eukaryota</taxon>
        <taxon>Viridiplantae</taxon>
        <taxon>Streptophyta</taxon>
        <taxon>Embryophyta</taxon>
        <taxon>Tracheophyta</taxon>
        <taxon>Spermatophyta</taxon>
        <taxon>Magnoliopsida</taxon>
        <taxon>Amborellales</taxon>
        <taxon>Amborellaceae</taxon>
        <taxon>Amborella</taxon>
    </lineage>
</organism>
<feature type="region of interest" description="Disordered" evidence="1">
    <location>
        <begin position="298"/>
        <end position="324"/>
    </location>
</feature>
<feature type="region of interest" description="Disordered" evidence="1">
    <location>
        <begin position="58"/>
        <end position="92"/>
    </location>
</feature>
<dbReference type="eggNOG" id="ENOG502QR4C">
    <property type="taxonomic scope" value="Eukaryota"/>
</dbReference>
<gene>
    <name evidence="3" type="ORF">AMTR_s00016p00255820</name>
</gene>
<dbReference type="PANTHER" id="PTHR46328:SF42">
    <property type="entry name" value="PROTEIN FAR1-RELATED SEQUENCE 5-LIKE ISOFORM X1"/>
    <property type="match status" value="1"/>
</dbReference>
<dbReference type="Proteomes" id="UP000017836">
    <property type="component" value="Unassembled WGS sequence"/>
</dbReference>
<feature type="domain" description="FAR1" evidence="2">
    <location>
        <begin position="127"/>
        <end position="213"/>
    </location>
</feature>
<feature type="region of interest" description="Disordered" evidence="1">
    <location>
        <begin position="1"/>
        <end position="23"/>
    </location>
</feature>
<evidence type="ECO:0000313" key="4">
    <source>
        <dbReference type="Proteomes" id="UP000017836"/>
    </source>
</evidence>
<name>W1P954_AMBTC</name>
<sequence length="581" mass="63007">MECETNDMNVTGSNDGNVNGPSLETSDIYGLENLEDEENPELKTRMKVLEENMDHQFHEERVSDECLEDQGCSSTSDEERNQEHTDLDSETNLGTSLEEINEMVGHSVGDIDPYVGMEFESVEAAETFYKAYAMRLGFGVRVGTSRRSKRSGEITAQRFVCNKQGFRAKKYLSSKRPRPATREGCNAMINLIRRDSGKWVVSIFVSDHNHELLAPIPFHRPRRRVSNTTRNLIHTLDKARIRPARMVSASSAQSTEGATNEEVYNVSVRALQKALQEILAVKKKVEGVTQLGSPVSGVQEAETCHGSQPSNTIEKGGPCGNPQQTPTTYILYDQTTGLSVMPVFFSTAPAAQAPNQPQQAIYPANPALIKVNPSPTQAQVKPSSIRAAALAAGARIAPAETAASLLRAARSKNVIHVGPSLLDKIIADINGPKKKPSGTGNADAGPSRTESNGGSSNGFGDSLGGAEKGEDMKLELAKEPDPSVTESSATDENPGNVERESVEDQSHSVVGSSGTKDNSGNVEREMGREENQPIIKGNVEREMGREENQAIMVCLGAEENPGNVERELANEQNQLLIDSFE</sequence>
<accession>W1P954</accession>
<dbReference type="PANTHER" id="PTHR46328">
    <property type="entry name" value="FAR-RED IMPAIRED RESPONSIVE (FAR1) FAMILY PROTEIN-RELATED"/>
    <property type="match status" value="1"/>
</dbReference>
<dbReference type="Pfam" id="PF03101">
    <property type="entry name" value="FAR1"/>
    <property type="match status" value="1"/>
</dbReference>
<proteinExistence type="predicted"/>
<keyword evidence="4" id="KW-1185">Reference proteome</keyword>
<reference evidence="4" key="1">
    <citation type="journal article" date="2013" name="Science">
        <title>The Amborella genome and the evolution of flowering plants.</title>
        <authorList>
            <consortium name="Amborella Genome Project"/>
        </authorList>
    </citation>
    <scope>NUCLEOTIDE SEQUENCE [LARGE SCALE GENOMIC DNA]</scope>
</reference>
<dbReference type="InterPro" id="IPR004330">
    <property type="entry name" value="FAR1_DNA_bnd_dom"/>
</dbReference>
<evidence type="ECO:0000256" key="1">
    <source>
        <dbReference type="SAM" id="MobiDB-lite"/>
    </source>
</evidence>
<feature type="compositionally biased region" description="Basic and acidic residues" evidence="1">
    <location>
        <begin position="467"/>
        <end position="481"/>
    </location>
</feature>
<feature type="compositionally biased region" description="Polar residues" evidence="1">
    <location>
        <begin position="484"/>
        <end position="493"/>
    </location>
</feature>
<feature type="region of interest" description="Disordered" evidence="1">
    <location>
        <begin position="432"/>
        <end position="543"/>
    </location>
</feature>
<dbReference type="EMBL" id="KI393908">
    <property type="protein sequence ID" value="ERN06422.1"/>
    <property type="molecule type" value="Genomic_DNA"/>
</dbReference>
<feature type="compositionally biased region" description="Basic and acidic residues" evidence="1">
    <location>
        <begin position="497"/>
        <end position="506"/>
    </location>
</feature>
<evidence type="ECO:0000313" key="3">
    <source>
        <dbReference type="EMBL" id="ERN06422.1"/>
    </source>
</evidence>
<feature type="compositionally biased region" description="Polar residues" evidence="1">
    <location>
        <begin position="507"/>
        <end position="521"/>
    </location>
</feature>
<feature type="compositionally biased region" description="Basic and acidic residues" evidence="1">
    <location>
        <begin position="522"/>
        <end position="531"/>
    </location>
</feature>
<protein>
    <recommendedName>
        <fullName evidence="2">FAR1 domain-containing protein</fullName>
    </recommendedName>
</protein>